<proteinExistence type="predicted"/>
<feature type="compositionally biased region" description="Low complexity" evidence="1">
    <location>
        <begin position="378"/>
        <end position="389"/>
    </location>
</feature>
<dbReference type="RefSeq" id="WP_253889414.1">
    <property type="nucleotide sequence ID" value="NZ_BAAAVB010000001.1"/>
</dbReference>
<dbReference type="Proteomes" id="UP001205185">
    <property type="component" value="Unassembled WGS sequence"/>
</dbReference>
<protein>
    <recommendedName>
        <fullName evidence="4">PPE family protein</fullName>
    </recommendedName>
</protein>
<evidence type="ECO:0000313" key="3">
    <source>
        <dbReference type="Proteomes" id="UP001205185"/>
    </source>
</evidence>
<dbReference type="EMBL" id="JAMTCO010000012">
    <property type="protein sequence ID" value="MCP2272511.1"/>
    <property type="molecule type" value="Genomic_DNA"/>
</dbReference>
<comment type="caution">
    <text evidence="2">The sequence shown here is derived from an EMBL/GenBank/DDBJ whole genome shotgun (WGS) entry which is preliminary data.</text>
</comment>
<accession>A0ABT1IJ02</accession>
<name>A0ABT1IJ02_9PSEU</name>
<gene>
    <name evidence="2" type="ORF">LV75_005037</name>
</gene>
<evidence type="ECO:0000313" key="2">
    <source>
        <dbReference type="EMBL" id="MCP2272511.1"/>
    </source>
</evidence>
<feature type="compositionally biased region" description="Pro residues" evidence="1">
    <location>
        <begin position="311"/>
        <end position="332"/>
    </location>
</feature>
<evidence type="ECO:0008006" key="4">
    <source>
        <dbReference type="Google" id="ProtNLM"/>
    </source>
</evidence>
<feature type="compositionally biased region" description="Gly residues" evidence="1">
    <location>
        <begin position="390"/>
        <end position="410"/>
    </location>
</feature>
<evidence type="ECO:0000256" key="1">
    <source>
        <dbReference type="SAM" id="MobiDB-lite"/>
    </source>
</evidence>
<keyword evidence="3" id="KW-1185">Reference proteome</keyword>
<feature type="region of interest" description="Disordered" evidence="1">
    <location>
        <begin position="307"/>
        <end position="418"/>
    </location>
</feature>
<organism evidence="2 3">
    <name type="scientific">Actinokineospora diospyrosa</name>
    <dbReference type="NCBI Taxonomy" id="103728"/>
    <lineage>
        <taxon>Bacteria</taxon>
        <taxon>Bacillati</taxon>
        <taxon>Actinomycetota</taxon>
        <taxon>Actinomycetes</taxon>
        <taxon>Pseudonocardiales</taxon>
        <taxon>Pseudonocardiaceae</taxon>
        <taxon>Actinokineospora</taxon>
    </lineage>
</organism>
<sequence length="449" mass="46496">MTTAVVRGLLVEPGTEVEVSDALLDGGLAAVRQALSTRDGGAVFGRWRDHPAAAGGWRQETWGPRDERLIDDLRGTDFGALASAAERLAVIAAAAGAVRDGAAGLRGRLSDTWGGRGADLAAGRFDEFATKARGWQESSVRLAAAVDGAREVVRLALRGWAEQAETVRGIAVDHLPTRLTQIDRLDGAVRANPVELLRSPGAHALNAPGEEPWPTAEVIEYLDGYCSRYEAAIARFRRDLTAVHKATADTWDLFLSLLPKDSALPRDSALPKDSTVDSSAVRVTARPDSVTVAVEGKQYVIDGLTQQAPPVQTPPTQPTPPTQAPHTPPAQPEPVAAHSGGGAGPVSTGNPSVREPGPGMATGAEAPLSTEPQRQPTTAAASAAAATGQSGFGGGGMMGGMGGMGGQGGGDTERKSSQWRLVGSLFDEEDPAARFGGIVGEDPANRARG</sequence>
<reference evidence="2 3" key="1">
    <citation type="submission" date="2022-06" db="EMBL/GenBank/DDBJ databases">
        <title>Genomic Encyclopedia of Archaeal and Bacterial Type Strains, Phase II (KMG-II): from individual species to whole genera.</title>
        <authorList>
            <person name="Goeker M."/>
        </authorList>
    </citation>
    <scope>NUCLEOTIDE SEQUENCE [LARGE SCALE GENOMIC DNA]</scope>
    <source>
        <strain evidence="2 3">DSM 44255</strain>
    </source>
</reference>